<reference evidence="2 3" key="1">
    <citation type="submission" date="2020-05" db="EMBL/GenBank/DDBJ databases">
        <title>Electrophorus electricus (electric eel) genome, fEleEle1, primary haplotype.</title>
        <authorList>
            <person name="Myers G."/>
            <person name="Meyer A."/>
            <person name="Fedrigo O."/>
            <person name="Formenti G."/>
            <person name="Rhie A."/>
            <person name="Tracey A."/>
            <person name="Sims Y."/>
            <person name="Jarvis E.D."/>
        </authorList>
    </citation>
    <scope>NUCLEOTIDE SEQUENCE [LARGE SCALE GENOMIC DNA]</scope>
</reference>
<sequence>ISCQRGFGQQKTPAMSRSTLVLLLLFALTCAELSRCLCRSFNKAHLKNIQNWKVFHPINWLQNSSFVCCLTPANQDKLKKVTLLLFCVLRGMLKNNRKQFCLDPSSRAWKTIMYAYRVSV</sequence>
<dbReference type="Proteomes" id="UP000314983">
    <property type="component" value="Chromosome 9"/>
</dbReference>
<evidence type="ECO:0000256" key="1">
    <source>
        <dbReference type="SAM" id="SignalP"/>
    </source>
</evidence>
<protein>
    <recommendedName>
        <fullName evidence="4">Chemokine interleukin-8-like domain-containing protein</fullName>
    </recommendedName>
</protein>
<organism evidence="2 3">
    <name type="scientific">Electrophorus electricus</name>
    <name type="common">Electric eel</name>
    <name type="synonym">Gymnotus electricus</name>
    <dbReference type="NCBI Taxonomy" id="8005"/>
    <lineage>
        <taxon>Eukaryota</taxon>
        <taxon>Metazoa</taxon>
        <taxon>Chordata</taxon>
        <taxon>Craniata</taxon>
        <taxon>Vertebrata</taxon>
        <taxon>Euteleostomi</taxon>
        <taxon>Actinopterygii</taxon>
        <taxon>Neopterygii</taxon>
        <taxon>Teleostei</taxon>
        <taxon>Ostariophysi</taxon>
        <taxon>Gymnotiformes</taxon>
        <taxon>Gymnotoidei</taxon>
        <taxon>Gymnotidae</taxon>
        <taxon>Electrophorus</taxon>
    </lineage>
</organism>
<reference evidence="2" key="2">
    <citation type="submission" date="2025-08" db="UniProtKB">
        <authorList>
            <consortium name="Ensembl"/>
        </authorList>
    </citation>
    <scope>IDENTIFICATION</scope>
</reference>
<proteinExistence type="predicted"/>
<keyword evidence="1" id="KW-0732">Signal</keyword>
<feature type="chain" id="PRO_5044336128" description="Chemokine interleukin-8-like domain-containing protein" evidence="1">
    <location>
        <begin position="32"/>
        <end position="120"/>
    </location>
</feature>
<keyword evidence="3" id="KW-1185">Reference proteome</keyword>
<evidence type="ECO:0000313" key="3">
    <source>
        <dbReference type="Proteomes" id="UP000314983"/>
    </source>
</evidence>
<reference evidence="2" key="3">
    <citation type="submission" date="2025-09" db="UniProtKB">
        <authorList>
            <consortium name="Ensembl"/>
        </authorList>
    </citation>
    <scope>IDENTIFICATION</scope>
</reference>
<dbReference type="AlphaFoldDB" id="A0AAY5EIE4"/>
<dbReference type="Ensembl" id="ENSEEET00000057375.1">
    <property type="protein sequence ID" value="ENSEEEP00000056142.1"/>
    <property type="gene ID" value="ENSEEEG00000024808.1"/>
</dbReference>
<accession>A0AAY5EIE4</accession>
<evidence type="ECO:0000313" key="2">
    <source>
        <dbReference type="Ensembl" id="ENSEEEP00000056142.1"/>
    </source>
</evidence>
<name>A0AAY5EIE4_ELEEL</name>
<evidence type="ECO:0008006" key="4">
    <source>
        <dbReference type="Google" id="ProtNLM"/>
    </source>
</evidence>
<feature type="signal peptide" evidence="1">
    <location>
        <begin position="1"/>
        <end position="31"/>
    </location>
</feature>